<name>A0A518I2J7_9BACT</name>
<dbReference type="Pfam" id="PF13366">
    <property type="entry name" value="PDDEXK_3"/>
    <property type="match status" value="1"/>
</dbReference>
<dbReference type="Gene3D" id="3.90.320.10">
    <property type="match status" value="1"/>
</dbReference>
<reference evidence="1 2" key="1">
    <citation type="submission" date="2019-03" db="EMBL/GenBank/DDBJ databases">
        <title>Deep-cultivation of Planctomycetes and their phenomic and genomic characterization uncovers novel biology.</title>
        <authorList>
            <person name="Wiegand S."/>
            <person name="Jogler M."/>
            <person name="Boedeker C."/>
            <person name="Pinto D."/>
            <person name="Vollmers J."/>
            <person name="Rivas-Marin E."/>
            <person name="Kohn T."/>
            <person name="Peeters S.H."/>
            <person name="Heuer A."/>
            <person name="Rast P."/>
            <person name="Oberbeckmann S."/>
            <person name="Bunk B."/>
            <person name="Jeske O."/>
            <person name="Meyerdierks A."/>
            <person name="Storesund J.E."/>
            <person name="Kallscheuer N."/>
            <person name="Luecker S."/>
            <person name="Lage O.M."/>
            <person name="Pohl T."/>
            <person name="Merkel B.J."/>
            <person name="Hornburger P."/>
            <person name="Mueller R.-W."/>
            <person name="Bruemmer F."/>
            <person name="Labrenz M."/>
            <person name="Spormann A.M."/>
            <person name="Op den Camp H."/>
            <person name="Overmann J."/>
            <person name="Amann R."/>
            <person name="Jetten M.S.M."/>
            <person name="Mascher T."/>
            <person name="Medema M.H."/>
            <person name="Devos D.P."/>
            <person name="Kaster A.-K."/>
            <person name="Ovreas L."/>
            <person name="Rohde M."/>
            <person name="Galperin M.Y."/>
            <person name="Jogler C."/>
        </authorList>
    </citation>
    <scope>NUCLEOTIDE SEQUENCE [LARGE SCALE GENOMIC DNA]</scope>
    <source>
        <strain evidence="1 2">Enr13</strain>
    </source>
</reference>
<dbReference type="InterPro" id="IPR011604">
    <property type="entry name" value="PDDEXK-like_dom_sf"/>
</dbReference>
<evidence type="ECO:0008006" key="3">
    <source>
        <dbReference type="Google" id="ProtNLM"/>
    </source>
</evidence>
<dbReference type="InterPro" id="IPR026350">
    <property type="entry name" value="GxxExxY"/>
</dbReference>
<proteinExistence type="predicted"/>
<dbReference type="Proteomes" id="UP000319004">
    <property type="component" value="Chromosome"/>
</dbReference>
<sequence length="262" mass="29849">MPITCPIDFHPLSTEEFATLDYTVMAHAFSSQRDLGSLADEIIYQSDFFERLDGSGFNVAREVPVLVRFESFSKTYKLDLVVNDMAVYELKTVAELTKEHLGQLLNYLLLLDIERGKLVNFRPNSVDSKFVNSPLSGSSRRCFSTTKERYHGPQSLVDLIEALLSDWGTGLELPLYQQAIVHLLGGREQESVKLPMNRRGRELGNQRFHLVTADSAFRLTAFSKFPRGYSSQLSRLLRASPLDALHWINIDYHEVTMTTIQR</sequence>
<organism evidence="1 2">
    <name type="scientific">Stieleria neptunia</name>
    <dbReference type="NCBI Taxonomy" id="2527979"/>
    <lineage>
        <taxon>Bacteria</taxon>
        <taxon>Pseudomonadati</taxon>
        <taxon>Planctomycetota</taxon>
        <taxon>Planctomycetia</taxon>
        <taxon>Pirellulales</taxon>
        <taxon>Pirellulaceae</taxon>
        <taxon>Stieleria</taxon>
    </lineage>
</organism>
<protein>
    <recommendedName>
        <fullName evidence="3">GxxExxY protein</fullName>
    </recommendedName>
</protein>
<evidence type="ECO:0000313" key="2">
    <source>
        <dbReference type="Proteomes" id="UP000319004"/>
    </source>
</evidence>
<dbReference type="NCBIfam" id="TIGR04256">
    <property type="entry name" value="GxxExxY"/>
    <property type="match status" value="1"/>
</dbReference>
<dbReference type="EMBL" id="CP037423">
    <property type="protein sequence ID" value="QDV47339.1"/>
    <property type="molecule type" value="Genomic_DNA"/>
</dbReference>
<accession>A0A518I2J7</accession>
<evidence type="ECO:0000313" key="1">
    <source>
        <dbReference type="EMBL" id="QDV47339.1"/>
    </source>
</evidence>
<dbReference type="KEGG" id="snep:Enr13x_72480"/>
<gene>
    <name evidence="1" type="ORF">Enr13x_72480</name>
</gene>
<dbReference type="AlphaFoldDB" id="A0A518I2J7"/>
<keyword evidence="2" id="KW-1185">Reference proteome</keyword>